<evidence type="ECO:0000313" key="16">
    <source>
        <dbReference type="EMBL" id="CDM64024.1"/>
    </source>
</evidence>
<evidence type="ECO:0000256" key="9">
    <source>
        <dbReference type="ARBA" id="ARBA00022827"/>
    </source>
</evidence>
<keyword evidence="10" id="KW-0560">Oxidoreductase</keyword>
<dbReference type="Gene3D" id="1.10.10.1100">
    <property type="entry name" value="BFD-like [2Fe-2S]-binding domain"/>
    <property type="match status" value="1"/>
</dbReference>
<accession>A0A0B6WUW2</accession>
<comment type="cofactor">
    <cofactor evidence="1">
        <name>siroheme</name>
        <dbReference type="ChEBI" id="CHEBI:60052"/>
    </cofactor>
</comment>
<keyword evidence="9" id="KW-0274">FAD</keyword>
<evidence type="ECO:0000256" key="5">
    <source>
        <dbReference type="ARBA" id="ARBA00010429"/>
    </source>
</evidence>
<dbReference type="SUPFAM" id="SSF51905">
    <property type="entry name" value="FAD/NAD(P)-binding domain"/>
    <property type="match status" value="2"/>
</dbReference>
<evidence type="ECO:0000256" key="11">
    <source>
        <dbReference type="ARBA" id="ARBA00023004"/>
    </source>
</evidence>
<dbReference type="InterPro" id="IPR052034">
    <property type="entry name" value="NasD-like"/>
</dbReference>
<keyword evidence="8" id="KW-0479">Metal-binding</keyword>
<comment type="cofactor">
    <cofactor evidence="2">
        <name>[4Fe-4S] cluster</name>
        <dbReference type="ChEBI" id="CHEBI:49883"/>
    </cofactor>
</comment>
<evidence type="ECO:0000256" key="7">
    <source>
        <dbReference type="ARBA" id="ARBA00022630"/>
    </source>
</evidence>
<dbReference type="RefSeq" id="WP_060635152.1">
    <property type="nucleotide sequence ID" value="NZ_CBXV010000001.1"/>
</dbReference>
<dbReference type="InterPro" id="IPR036188">
    <property type="entry name" value="FAD/NAD-bd_sf"/>
</dbReference>
<dbReference type="OrthoDB" id="9792592at2"/>
<dbReference type="PANTHER" id="PTHR43809">
    <property type="entry name" value="NITRITE REDUCTASE (NADH) LARGE SUBUNIT"/>
    <property type="match status" value="1"/>
</dbReference>
<dbReference type="Gene3D" id="3.50.50.60">
    <property type="entry name" value="FAD/NAD(P)-binding domain"/>
    <property type="match status" value="2"/>
</dbReference>
<dbReference type="GO" id="GO:0016491">
    <property type="term" value="F:oxidoreductase activity"/>
    <property type="evidence" value="ECO:0007669"/>
    <property type="project" value="UniProtKB-KW"/>
</dbReference>
<dbReference type="AlphaFoldDB" id="A0A0B6WUW2"/>
<proteinExistence type="inferred from homology"/>
<name>A0A0B6WUW2_9BACT</name>
<dbReference type="Pfam" id="PF07992">
    <property type="entry name" value="Pyr_redox_2"/>
    <property type="match status" value="1"/>
</dbReference>
<evidence type="ECO:0000256" key="12">
    <source>
        <dbReference type="ARBA" id="ARBA00023014"/>
    </source>
</evidence>
<comment type="cofactor">
    <cofactor evidence="3">
        <name>FAD</name>
        <dbReference type="ChEBI" id="CHEBI:57692"/>
    </cofactor>
</comment>
<evidence type="ECO:0000313" key="17">
    <source>
        <dbReference type="Proteomes" id="UP000031518"/>
    </source>
</evidence>
<reference evidence="16 17" key="2">
    <citation type="submission" date="2015-01" db="EMBL/GenBank/DDBJ databases">
        <title>Complete genome sequence of Pyrinomonas methylaliphatogenes type strain K22T.</title>
        <authorList>
            <person name="Lee K.C.Y."/>
            <person name="Power J.F."/>
            <person name="Dunfield P.F."/>
            <person name="Morgan X.C."/>
            <person name="Huttenhower C."/>
            <person name="Stott M.B."/>
        </authorList>
    </citation>
    <scope>NUCLEOTIDE SEQUENCE [LARGE SCALE GENOMIC DNA]</scope>
    <source>
        <strain evidence="16 17">K22</strain>
    </source>
</reference>
<evidence type="ECO:0000256" key="3">
    <source>
        <dbReference type="ARBA" id="ARBA00001974"/>
    </source>
</evidence>
<keyword evidence="6" id="KW-0349">Heme</keyword>
<feature type="domain" description="NADH-rubredoxin oxidoreductase C-terminal" evidence="15">
    <location>
        <begin position="320"/>
        <end position="386"/>
    </location>
</feature>
<evidence type="ECO:0000256" key="6">
    <source>
        <dbReference type="ARBA" id="ARBA00022617"/>
    </source>
</evidence>
<evidence type="ECO:0000256" key="1">
    <source>
        <dbReference type="ARBA" id="ARBA00001929"/>
    </source>
</evidence>
<evidence type="ECO:0000256" key="4">
    <source>
        <dbReference type="ARBA" id="ARBA00005096"/>
    </source>
</evidence>
<dbReference type="InterPro" id="IPR016156">
    <property type="entry name" value="FAD/NAD-linked_Rdtase_dimer_sf"/>
</dbReference>
<keyword evidence="7" id="KW-0285">Flavoprotein</keyword>
<dbReference type="PANTHER" id="PTHR43809:SF1">
    <property type="entry name" value="NITRITE REDUCTASE (NADH) LARGE SUBUNIT"/>
    <property type="match status" value="1"/>
</dbReference>
<evidence type="ECO:0000256" key="8">
    <source>
        <dbReference type="ARBA" id="ARBA00022723"/>
    </source>
</evidence>
<evidence type="ECO:0000256" key="10">
    <source>
        <dbReference type="ARBA" id="ARBA00023002"/>
    </source>
</evidence>
<comment type="similarity">
    <text evidence="5">Belongs to the nitrite and sulfite reductase 4Fe-4S domain family.</text>
</comment>
<keyword evidence="17" id="KW-1185">Reference proteome</keyword>
<dbReference type="PRINTS" id="PR00368">
    <property type="entry name" value="FADPNR"/>
</dbReference>
<dbReference type="PRINTS" id="PR00411">
    <property type="entry name" value="PNDRDTASEI"/>
</dbReference>
<gene>
    <name evidence="16" type="ORF">PYK22_00016</name>
</gene>
<comment type="pathway">
    <text evidence="4">Nitrogen metabolism; nitrate reduction (assimilation).</text>
</comment>
<organism evidence="16 17">
    <name type="scientific">Pyrinomonas methylaliphatogenes</name>
    <dbReference type="NCBI Taxonomy" id="454194"/>
    <lineage>
        <taxon>Bacteria</taxon>
        <taxon>Pseudomonadati</taxon>
        <taxon>Acidobacteriota</taxon>
        <taxon>Blastocatellia</taxon>
        <taxon>Blastocatellales</taxon>
        <taxon>Pyrinomonadaceae</taxon>
        <taxon>Pyrinomonas</taxon>
    </lineage>
</organism>
<dbReference type="FunFam" id="3.50.50.60:FF:000033">
    <property type="entry name" value="Nitrite reductase [NAD(P)H], large subunit"/>
    <property type="match status" value="1"/>
</dbReference>
<evidence type="ECO:0000259" key="15">
    <source>
        <dbReference type="Pfam" id="PF18267"/>
    </source>
</evidence>
<keyword evidence="12" id="KW-0411">Iron-sulfur</keyword>
<dbReference type="Proteomes" id="UP000031518">
    <property type="component" value="Unassembled WGS sequence"/>
</dbReference>
<dbReference type="STRING" id="454194.PYK22_00016"/>
<dbReference type="Pfam" id="PF18267">
    <property type="entry name" value="Rubredoxin_C"/>
    <property type="match status" value="1"/>
</dbReference>
<dbReference type="Pfam" id="PF04324">
    <property type="entry name" value="Fer2_BFD"/>
    <property type="match status" value="1"/>
</dbReference>
<dbReference type="Gene3D" id="3.30.390.30">
    <property type="match status" value="1"/>
</dbReference>
<feature type="domain" description="FAD/NAD(P)-binding" evidence="14">
    <location>
        <begin position="5"/>
        <end position="285"/>
    </location>
</feature>
<reference evidence="16 17" key="1">
    <citation type="submission" date="2013-12" db="EMBL/GenBank/DDBJ databases">
        <authorList>
            <person name="Stott M."/>
        </authorList>
    </citation>
    <scope>NUCLEOTIDE SEQUENCE [LARGE SCALE GENOMIC DNA]</scope>
    <source>
        <strain evidence="16 17">K22</strain>
    </source>
</reference>
<dbReference type="EMBL" id="CBXV010000001">
    <property type="protein sequence ID" value="CDM64024.1"/>
    <property type="molecule type" value="Genomic_DNA"/>
</dbReference>
<keyword evidence="11" id="KW-0408">Iron</keyword>
<dbReference type="GO" id="GO:0046872">
    <property type="term" value="F:metal ion binding"/>
    <property type="evidence" value="ECO:0007669"/>
    <property type="project" value="UniProtKB-KW"/>
</dbReference>
<dbReference type="InterPro" id="IPR007419">
    <property type="entry name" value="BFD-like_2Fe2S-bd_dom"/>
</dbReference>
<feature type="domain" description="BFD-like [2Fe-2S]-binding" evidence="13">
    <location>
        <begin position="416"/>
        <end position="463"/>
    </location>
</feature>
<dbReference type="InterPro" id="IPR041854">
    <property type="entry name" value="BFD-like_2Fe2S-bd_dom_sf"/>
</dbReference>
<protein>
    <submittedName>
        <fullName evidence="16">NAD(P)H-nitrite reductase</fullName>
    </submittedName>
</protein>
<evidence type="ECO:0000256" key="2">
    <source>
        <dbReference type="ARBA" id="ARBA00001966"/>
    </source>
</evidence>
<sequence>MSKQRLVIIGNGMAGARFVEELLAQGGGALFEIAVFGDEPYGNYNRILLSNVLAGTYDAQDIFINPPDWYRENGVRLHLGVRALEIDRQAKRVIGEGGCAEAYDKLVIATGSRPVIPPIEGLSKDGVFVFRTLDDCRRIAKEAKHAQRAAIIGGGLLGLEAAYGLLKLGLETHVVHLMSHLMEAQLDATGGAILKRELERMGLKIHLRKRTIATLGQDRVTGLVFDDGATLDCDMVIVCAGTRPNVELAQKAGLAVERGIVIGDDLASPDDPDIYAIGECAEHNGQTYGTVAPLWDQARILAERLARRNPAARYTGSRVSTRLKVAGIELTVMGAKDPQRPNDEVVVYSDPSRAVYKKLIIRNGRLIGAILLGDGMTIPTLLQAFDRRARLPENPAEIMFSFAWSNIPKASETQRICHCNGVSRAKIVAAIRSGHCTVDAVAKATRAGTGCGSCRTEIHAILEAHLRETGGALAAAERVGQLRAAYDAAS</sequence>
<dbReference type="GO" id="GO:0051536">
    <property type="term" value="F:iron-sulfur cluster binding"/>
    <property type="evidence" value="ECO:0007669"/>
    <property type="project" value="UniProtKB-KW"/>
</dbReference>
<dbReference type="InterPro" id="IPR023753">
    <property type="entry name" value="FAD/NAD-binding_dom"/>
</dbReference>
<evidence type="ECO:0000259" key="13">
    <source>
        <dbReference type="Pfam" id="PF04324"/>
    </source>
</evidence>
<dbReference type="InterPro" id="IPR041575">
    <property type="entry name" value="Rubredoxin_C"/>
</dbReference>
<evidence type="ECO:0000259" key="14">
    <source>
        <dbReference type="Pfam" id="PF07992"/>
    </source>
</evidence>